<gene>
    <name evidence="1" type="ORF">SI7747_06007599</name>
    <name evidence="2" type="ORF">SI8410_06008226</name>
</gene>
<name>A0A7I8KIP3_SPIIN</name>
<dbReference type="Proteomes" id="UP000663760">
    <property type="component" value="Chromosome 6"/>
</dbReference>
<dbReference type="AlphaFoldDB" id="A0A7I8KIP3"/>
<organism evidence="2 3">
    <name type="scientific">Spirodela intermedia</name>
    <name type="common">Intermediate duckweed</name>
    <dbReference type="NCBI Taxonomy" id="51605"/>
    <lineage>
        <taxon>Eukaryota</taxon>
        <taxon>Viridiplantae</taxon>
        <taxon>Streptophyta</taxon>
        <taxon>Embryophyta</taxon>
        <taxon>Tracheophyta</taxon>
        <taxon>Spermatophyta</taxon>
        <taxon>Magnoliopsida</taxon>
        <taxon>Liliopsida</taxon>
        <taxon>Araceae</taxon>
        <taxon>Lemnoideae</taxon>
        <taxon>Spirodela</taxon>
    </lineage>
</organism>
<dbReference type="EMBL" id="LR743593">
    <property type="protein sequence ID" value="CAA2621508.1"/>
    <property type="molecule type" value="Genomic_DNA"/>
</dbReference>
<sequence length="50" mass="5620">MLSRLEFQPQWVINPPTATWLRIRTCGAHPRIIIPPPDSTTLSSKPSGNH</sequence>
<dbReference type="EMBL" id="LR746269">
    <property type="protein sequence ID" value="CAA7397561.1"/>
    <property type="molecule type" value="Genomic_DNA"/>
</dbReference>
<accession>A0A7I8KIP3</accession>
<evidence type="ECO:0000313" key="1">
    <source>
        <dbReference type="EMBL" id="CAA2621508.1"/>
    </source>
</evidence>
<proteinExistence type="predicted"/>
<evidence type="ECO:0000313" key="2">
    <source>
        <dbReference type="EMBL" id="CAA7397561.1"/>
    </source>
</evidence>
<protein>
    <submittedName>
        <fullName evidence="2">Uncharacterized protein</fullName>
    </submittedName>
</protein>
<reference evidence="2" key="1">
    <citation type="submission" date="2020-02" db="EMBL/GenBank/DDBJ databases">
        <authorList>
            <person name="Scholz U."/>
            <person name="Mascher M."/>
            <person name="Fiebig A."/>
        </authorList>
    </citation>
    <scope>NUCLEOTIDE SEQUENCE</scope>
</reference>
<evidence type="ECO:0000313" key="3">
    <source>
        <dbReference type="Proteomes" id="UP000663760"/>
    </source>
</evidence>
<keyword evidence="3" id="KW-1185">Reference proteome</keyword>